<organism evidence="1">
    <name type="scientific">hydrothermal vent metagenome</name>
    <dbReference type="NCBI Taxonomy" id="652676"/>
    <lineage>
        <taxon>unclassified sequences</taxon>
        <taxon>metagenomes</taxon>
        <taxon>ecological metagenomes</taxon>
    </lineage>
</organism>
<name>A0A1W1D0I2_9ZZZZ</name>
<sequence length="61" mass="6500">MKFVKHIVLLLSLIVVANAGKVTWGADGKPHIEMSGGDLKGCMNGGINDMVQDKNSSKKCN</sequence>
<dbReference type="EMBL" id="FPHM01000282">
    <property type="protein sequence ID" value="SFV71610.1"/>
    <property type="molecule type" value="Genomic_DNA"/>
</dbReference>
<proteinExistence type="predicted"/>
<accession>A0A1W1D0I2</accession>
<gene>
    <name evidence="1" type="ORF">MNB_SV-13-948</name>
</gene>
<dbReference type="AlphaFoldDB" id="A0A1W1D0I2"/>
<protein>
    <submittedName>
        <fullName evidence="1">Uncharacterized protein</fullName>
    </submittedName>
</protein>
<reference evidence="1" key="1">
    <citation type="submission" date="2016-10" db="EMBL/GenBank/DDBJ databases">
        <authorList>
            <person name="de Groot N.N."/>
        </authorList>
    </citation>
    <scope>NUCLEOTIDE SEQUENCE</scope>
</reference>
<evidence type="ECO:0000313" key="1">
    <source>
        <dbReference type="EMBL" id="SFV71610.1"/>
    </source>
</evidence>